<proteinExistence type="predicted"/>
<evidence type="ECO:0000313" key="2">
    <source>
        <dbReference type="Proteomes" id="UP000033475"/>
    </source>
</evidence>
<dbReference type="AlphaFoldDB" id="A0A0F3MU24"/>
<dbReference type="PATRIC" id="fig|1359196.3.peg.1598"/>
<gene>
    <name evidence="1" type="ORF">RFEPED_1649</name>
</gene>
<evidence type="ECO:0000313" key="1">
    <source>
        <dbReference type="EMBL" id="KJV59245.1"/>
    </source>
</evidence>
<protein>
    <submittedName>
        <fullName evidence="1">Uncharacterized protein</fullName>
    </submittedName>
</protein>
<dbReference type="RefSeq" id="WP_039595014.1">
    <property type="nucleotide sequence ID" value="NZ_LANQ01000001.1"/>
</dbReference>
<comment type="caution">
    <text evidence="1">The sequence shown here is derived from an EMBL/GenBank/DDBJ whole genome shotgun (WGS) entry which is preliminary data.</text>
</comment>
<accession>A0A0F3MU24</accession>
<dbReference type="Proteomes" id="UP000033475">
    <property type="component" value="Unassembled WGS sequence"/>
</dbReference>
<dbReference type="EMBL" id="LANQ01000001">
    <property type="protein sequence ID" value="KJV59245.1"/>
    <property type="molecule type" value="Genomic_DNA"/>
</dbReference>
<organism evidence="1 2">
    <name type="scientific">Rickettsia felis str. Pedreira</name>
    <dbReference type="NCBI Taxonomy" id="1359196"/>
    <lineage>
        <taxon>Bacteria</taxon>
        <taxon>Pseudomonadati</taxon>
        <taxon>Pseudomonadota</taxon>
        <taxon>Alphaproteobacteria</taxon>
        <taxon>Rickettsiales</taxon>
        <taxon>Rickettsiaceae</taxon>
        <taxon>Rickettsieae</taxon>
        <taxon>Rickettsia</taxon>
        <taxon>spotted fever group</taxon>
    </lineage>
</organism>
<name>A0A0F3MU24_RICFI</name>
<reference evidence="1 2" key="1">
    <citation type="submission" date="2015-01" db="EMBL/GenBank/DDBJ databases">
        <title>Genome Sequencing of Rickettsiales.</title>
        <authorList>
            <person name="Daugherty S.C."/>
            <person name="Su Q."/>
            <person name="Abolude K."/>
            <person name="Beier-Sexton M."/>
            <person name="Carlyon J.A."/>
            <person name="Carter R."/>
            <person name="Day N.P."/>
            <person name="Dumler S.J."/>
            <person name="Dyachenko V."/>
            <person name="Godinez A."/>
            <person name="Kurtti T.J."/>
            <person name="Lichay M."/>
            <person name="Mullins K.E."/>
            <person name="Ott S."/>
            <person name="Pappas-Brown V."/>
            <person name="Paris D.H."/>
            <person name="Patel P."/>
            <person name="Richards A.L."/>
            <person name="Sadzewicz L."/>
            <person name="Sears K."/>
            <person name="Seidman D."/>
            <person name="Sengamalay N."/>
            <person name="Stenos J."/>
            <person name="Tallon L.J."/>
            <person name="Vincent G."/>
            <person name="Fraser C.M."/>
            <person name="Munderloh U."/>
            <person name="Dunning-Hotopp J.C."/>
        </authorList>
    </citation>
    <scope>NUCLEOTIDE SEQUENCE [LARGE SCALE GENOMIC DNA]</scope>
    <source>
        <strain evidence="1 2">Pedreira</strain>
    </source>
</reference>
<sequence>MIKEHINAEINSGALKLFERRKEELEFILQQKKQVIVQEINERTSYNVAIRKAFEENYIKGRHWLAEYIAEADKACDSKISHYLQTKKHPAPSAAKAVQEAKAEKRALLKQVKFLEYQIKSYKEYFPFLEEFEEEIVNEHIDFITENTSDIIDNIDRAALYLSKEEYQKLSTEKRNQLALDRYIERTKEK</sequence>